<keyword evidence="2" id="KW-1185">Reference proteome</keyword>
<gene>
    <name evidence="1" type="ORF">WKI67_22455</name>
</gene>
<organism evidence="1 2">
    <name type="scientific">Streptomyces achmelvichensis</name>
    <dbReference type="NCBI Taxonomy" id="3134111"/>
    <lineage>
        <taxon>Bacteria</taxon>
        <taxon>Bacillati</taxon>
        <taxon>Actinomycetota</taxon>
        <taxon>Actinomycetes</taxon>
        <taxon>Kitasatosporales</taxon>
        <taxon>Streptomycetaceae</taxon>
        <taxon>Streptomyces</taxon>
    </lineage>
</organism>
<comment type="caution">
    <text evidence="1">The sequence shown here is derived from an EMBL/GenBank/DDBJ whole genome shotgun (WGS) entry which is preliminary data.</text>
</comment>
<proteinExistence type="predicted"/>
<name>A0ACC6PXC1_9ACTN</name>
<dbReference type="Proteomes" id="UP001377168">
    <property type="component" value="Unassembled WGS sequence"/>
</dbReference>
<dbReference type="EMBL" id="JBBKAJ010000022">
    <property type="protein sequence ID" value="MEJ8636127.1"/>
    <property type="molecule type" value="Genomic_DNA"/>
</dbReference>
<protein>
    <submittedName>
        <fullName evidence="1">SLAP domain-containing protein</fullName>
    </submittedName>
</protein>
<evidence type="ECO:0000313" key="2">
    <source>
        <dbReference type="Proteomes" id="UP001377168"/>
    </source>
</evidence>
<evidence type="ECO:0000313" key="1">
    <source>
        <dbReference type="EMBL" id="MEJ8636127.1"/>
    </source>
</evidence>
<sequence>MKRQRGTGRVTFAAMAAMCVVAGLPAQALAAGEPNPYVFDSEAKTVKGSAVNSDGPALAAGSVYKDAIKPGEKRYYRVDLDARTNAYISAVAVPRLKTKVASLDKLSVSIEDRSGTKCGSGDAQFGSAAYARPVAAYADRMIDKDSSSCQEAGAYYVLIERDGDAASSPEPWDVEIRFAAEPGLKAAGPTAAPENWPSASPPPPAGSPQKRAGGTSFSDATGLTEGEWRDEILPGRTRFYRVPLDWGQQIFASADLGTSPTASDTTQSVSSALSVSLHNPARGLVDETASVYYDGKQKSVALDPVPPVAYENRFDSTESTSAMRFAGWYYIAVTLSPEVGAEYGSTALSLTLRVNVKGKPKAAPAYDGAAGDFQVTEDDQAAADSGKSGSDEDGSDPLQLVAAVLIGTGTVLLLGLGVWLLLKRRRASAAPTGPGAGTPAVPGQGPATLPDQAHVPGGHAQGDYAQGGQVPGQAPGAQQGQFGPPPSW</sequence>
<accession>A0ACC6PXC1</accession>
<reference evidence="1" key="1">
    <citation type="submission" date="2024-03" db="EMBL/GenBank/DDBJ databases">
        <title>Novel Streptomyces species of biotechnological and ecological value are a feature of Machair soil.</title>
        <authorList>
            <person name="Prole J.R."/>
            <person name="Goodfellow M."/>
            <person name="Allenby N."/>
            <person name="Ward A.C."/>
        </authorList>
    </citation>
    <scope>NUCLEOTIDE SEQUENCE</scope>
    <source>
        <strain evidence="1">MS2.AVA.5</strain>
    </source>
</reference>